<dbReference type="InterPro" id="IPR045324">
    <property type="entry name" value="Small_multidrug_res"/>
</dbReference>
<evidence type="ECO:0000256" key="7">
    <source>
        <dbReference type="RuleBase" id="RU003942"/>
    </source>
</evidence>
<evidence type="ECO:0000256" key="6">
    <source>
        <dbReference type="ARBA" id="ARBA00023136"/>
    </source>
</evidence>
<dbReference type="SUPFAM" id="SSF103481">
    <property type="entry name" value="Multidrug resistance efflux transporter EmrE"/>
    <property type="match status" value="1"/>
</dbReference>
<gene>
    <name evidence="9" type="ORF">ACFSJH_19115</name>
</gene>
<sequence>MNAFVLLGLAIIFEVFGSTMMKLSNGFKRWWPVLGLIVGMSISFILFSKVLQQIPLSAAYAIWSGLGTALTALVGVYLFKEVMNRKKALALLCIIGGVVLMRLA</sequence>
<evidence type="ECO:0000313" key="10">
    <source>
        <dbReference type="Proteomes" id="UP001597362"/>
    </source>
</evidence>
<reference evidence="10" key="1">
    <citation type="journal article" date="2019" name="Int. J. Syst. Evol. Microbiol.">
        <title>The Global Catalogue of Microorganisms (GCM) 10K type strain sequencing project: providing services to taxonomists for standard genome sequencing and annotation.</title>
        <authorList>
            <consortium name="The Broad Institute Genomics Platform"/>
            <consortium name="The Broad Institute Genome Sequencing Center for Infectious Disease"/>
            <person name="Wu L."/>
            <person name="Ma J."/>
        </authorList>
    </citation>
    <scope>NUCLEOTIDE SEQUENCE [LARGE SCALE GENOMIC DNA]</scope>
    <source>
        <strain evidence="10">GH52</strain>
    </source>
</reference>
<dbReference type="InterPro" id="IPR037185">
    <property type="entry name" value="EmrE-like"/>
</dbReference>
<dbReference type="EMBL" id="JBHUHO010000047">
    <property type="protein sequence ID" value="MFD2117847.1"/>
    <property type="molecule type" value="Genomic_DNA"/>
</dbReference>
<feature type="transmembrane region" description="Helical" evidence="8">
    <location>
        <begin position="33"/>
        <end position="51"/>
    </location>
</feature>
<name>A0ABW4YQ24_9BACL</name>
<keyword evidence="2" id="KW-0813">Transport</keyword>
<keyword evidence="4 7" id="KW-0812">Transmembrane</keyword>
<dbReference type="PANTHER" id="PTHR30561:SF1">
    <property type="entry name" value="MULTIDRUG TRANSPORTER EMRE"/>
    <property type="match status" value="1"/>
</dbReference>
<dbReference type="InterPro" id="IPR000390">
    <property type="entry name" value="Small_drug/metabolite_transptr"/>
</dbReference>
<evidence type="ECO:0000313" key="9">
    <source>
        <dbReference type="EMBL" id="MFD2117847.1"/>
    </source>
</evidence>
<keyword evidence="3" id="KW-1003">Cell membrane</keyword>
<organism evidence="9 10">
    <name type="scientific">Paenibacillus yanchengensis</name>
    <dbReference type="NCBI Taxonomy" id="2035833"/>
    <lineage>
        <taxon>Bacteria</taxon>
        <taxon>Bacillati</taxon>
        <taxon>Bacillota</taxon>
        <taxon>Bacilli</taxon>
        <taxon>Bacillales</taxon>
        <taxon>Paenibacillaceae</taxon>
        <taxon>Paenibacillus</taxon>
    </lineage>
</organism>
<accession>A0ABW4YQ24</accession>
<proteinExistence type="inferred from homology"/>
<comment type="subcellular location">
    <subcellularLocation>
        <location evidence="1 7">Cell membrane</location>
        <topology evidence="1 7">Multi-pass membrane protein</topology>
    </subcellularLocation>
</comment>
<protein>
    <submittedName>
        <fullName evidence="9">DMT family transporter</fullName>
    </submittedName>
</protein>
<keyword evidence="5 8" id="KW-1133">Transmembrane helix</keyword>
<keyword evidence="6 8" id="KW-0472">Membrane</keyword>
<dbReference type="Pfam" id="PF00893">
    <property type="entry name" value="Multi_Drug_Res"/>
    <property type="match status" value="1"/>
</dbReference>
<evidence type="ECO:0000256" key="8">
    <source>
        <dbReference type="SAM" id="Phobius"/>
    </source>
</evidence>
<dbReference type="PANTHER" id="PTHR30561">
    <property type="entry name" value="SMR FAMILY PROTON-DEPENDENT DRUG EFFLUX TRANSPORTER SUGE"/>
    <property type="match status" value="1"/>
</dbReference>
<keyword evidence="10" id="KW-1185">Reference proteome</keyword>
<feature type="transmembrane region" description="Helical" evidence="8">
    <location>
        <begin position="58"/>
        <end position="79"/>
    </location>
</feature>
<dbReference type="Proteomes" id="UP001597362">
    <property type="component" value="Unassembled WGS sequence"/>
</dbReference>
<evidence type="ECO:0000256" key="3">
    <source>
        <dbReference type="ARBA" id="ARBA00022475"/>
    </source>
</evidence>
<evidence type="ECO:0000256" key="5">
    <source>
        <dbReference type="ARBA" id="ARBA00022989"/>
    </source>
</evidence>
<dbReference type="Gene3D" id="1.10.3730.20">
    <property type="match status" value="1"/>
</dbReference>
<dbReference type="RefSeq" id="WP_377775183.1">
    <property type="nucleotide sequence ID" value="NZ_JBHUHO010000047.1"/>
</dbReference>
<evidence type="ECO:0000256" key="2">
    <source>
        <dbReference type="ARBA" id="ARBA00022448"/>
    </source>
</evidence>
<evidence type="ECO:0000256" key="1">
    <source>
        <dbReference type="ARBA" id="ARBA00004651"/>
    </source>
</evidence>
<evidence type="ECO:0000256" key="4">
    <source>
        <dbReference type="ARBA" id="ARBA00022692"/>
    </source>
</evidence>
<comment type="caution">
    <text evidence="9">The sequence shown here is derived from an EMBL/GenBank/DDBJ whole genome shotgun (WGS) entry which is preliminary data.</text>
</comment>
<comment type="similarity">
    <text evidence="7">Belongs to the drug/metabolite transporter (DMT) superfamily. Small multidrug resistance (SMR) (TC 2.A.7.1) family.</text>
</comment>